<accession>A0ABP0MQQ3</accession>
<proteinExistence type="predicted"/>
<gene>
    <name evidence="2" type="ORF">SCF082_LOCUS29284</name>
</gene>
<dbReference type="EMBL" id="CAXAMM010023558">
    <property type="protein sequence ID" value="CAK9053815.1"/>
    <property type="molecule type" value="Genomic_DNA"/>
</dbReference>
<protein>
    <submittedName>
        <fullName evidence="2">Autophagy-related protein 18a</fullName>
    </submittedName>
</protein>
<evidence type="ECO:0000256" key="1">
    <source>
        <dbReference type="SAM" id="SignalP"/>
    </source>
</evidence>
<sequence>MLLRLWFWSLLGTGALGNGDSCEEPSMMMQIFSQANVFKASENCNASTNDPFNIGGGNAMNCNGRSFTGTPCTCTNSEDNQVDYAKCWFGNASGPSSCPTHIGVPLTTCKFEEVPDESQDRNQICFVTPPNVRVIGACVKGGSEQSEGCIGGTFCYYQSCRTSPDGLQECRDVDTCMEQNTQFCISRPTAGCGISNYNLLIECCPETPPAPPPDIPASNLTPATGQGDPHIETFQGAHYTVANVGTFLAFNFSKKTEFHSARGLQEAPILWQVFARYAGKKFLTHALLLQDRSNHSSRQALELTSDSCKWRQKKSPEHAWQEAKSGSLFVLYDNAFMSGFEITELHKQYGTRPKFGSSVMLKMNTKQGARKVALLSVICRPGRHLDFKMKMFHKSDMDFAGGELGQHISVEGPANHTNHSKVLFLSHSKKRFVQMRTDSEFQTPTGWQDLGGSQNASDYLRSMDQASLLSVPEDHHDHHDCSEEEEQEASKICGKHMAESSEVFADCVFDVCHGGGEEAAEDAAEFIESEGA</sequence>
<keyword evidence="1" id="KW-0732">Signal</keyword>
<keyword evidence="3" id="KW-1185">Reference proteome</keyword>
<dbReference type="Proteomes" id="UP001642464">
    <property type="component" value="Unassembled WGS sequence"/>
</dbReference>
<organism evidence="2 3">
    <name type="scientific">Durusdinium trenchii</name>
    <dbReference type="NCBI Taxonomy" id="1381693"/>
    <lineage>
        <taxon>Eukaryota</taxon>
        <taxon>Sar</taxon>
        <taxon>Alveolata</taxon>
        <taxon>Dinophyceae</taxon>
        <taxon>Suessiales</taxon>
        <taxon>Symbiodiniaceae</taxon>
        <taxon>Durusdinium</taxon>
    </lineage>
</organism>
<evidence type="ECO:0000313" key="2">
    <source>
        <dbReference type="EMBL" id="CAK9053815.1"/>
    </source>
</evidence>
<reference evidence="2 3" key="1">
    <citation type="submission" date="2024-02" db="EMBL/GenBank/DDBJ databases">
        <authorList>
            <person name="Chen Y."/>
            <person name="Shah S."/>
            <person name="Dougan E. K."/>
            <person name="Thang M."/>
            <person name="Chan C."/>
        </authorList>
    </citation>
    <scope>NUCLEOTIDE SEQUENCE [LARGE SCALE GENOMIC DNA]</scope>
</reference>
<comment type="caution">
    <text evidence="2">The sequence shown here is derived from an EMBL/GenBank/DDBJ whole genome shotgun (WGS) entry which is preliminary data.</text>
</comment>
<evidence type="ECO:0000313" key="3">
    <source>
        <dbReference type="Proteomes" id="UP001642464"/>
    </source>
</evidence>
<name>A0ABP0MQQ3_9DINO</name>
<feature type="chain" id="PRO_5046062319" evidence="1">
    <location>
        <begin position="18"/>
        <end position="532"/>
    </location>
</feature>
<feature type="signal peptide" evidence="1">
    <location>
        <begin position="1"/>
        <end position="17"/>
    </location>
</feature>